<evidence type="ECO:0000313" key="1">
    <source>
        <dbReference type="EMBL" id="GBG23897.1"/>
    </source>
</evidence>
<protein>
    <recommendedName>
        <fullName evidence="3">Alpha-(1,6)-fucosyltransferase</fullName>
    </recommendedName>
</protein>
<evidence type="ECO:0000313" key="2">
    <source>
        <dbReference type="Proteomes" id="UP000241890"/>
    </source>
</evidence>
<proteinExistence type="predicted"/>
<accession>A0A2R5FYR9</accession>
<dbReference type="Proteomes" id="UP000241890">
    <property type="component" value="Unassembled WGS sequence"/>
</dbReference>
<dbReference type="InParanoid" id="A0A2R5FYR9"/>
<gene>
    <name evidence="1" type="ORF">FCC1311_001162</name>
</gene>
<keyword evidence="2" id="KW-1185">Reference proteome</keyword>
<reference evidence="1 2" key="1">
    <citation type="submission" date="2017-12" db="EMBL/GenBank/DDBJ databases">
        <title>Sequencing, de novo assembly and annotation of complete genome of a new Thraustochytrid species, strain FCC1311.</title>
        <authorList>
            <person name="Sedici K."/>
            <person name="Godart F."/>
            <person name="Aiese Cigliano R."/>
            <person name="Sanseverino W."/>
            <person name="Barakat M."/>
            <person name="Ortet P."/>
            <person name="Marechal E."/>
            <person name="Cagnac O."/>
            <person name="Amato A."/>
        </authorList>
    </citation>
    <scope>NUCLEOTIDE SEQUENCE [LARGE SCALE GENOMIC DNA]</scope>
</reference>
<sequence>MATSMEPSYEAVKTPLEHEVQTRMKETLRRDPMATLAEHFLPDNIPGNAHKQIASSLDITLEKALRVKRRLQTQHSSFHEHKSALQAQAYIHEKLFCGPNITSERLARVRIVRDGGVGMSISQALFGINFAIGRNLVPILDQQELLWFSNAGMGIHDLFHLPCRPPAHILAQAESIDAASCDDVSCDRKKARNAVRIPPPFAHLPLMWWWRQLARSVVQPSPRVLAGMHSILRTAGFPFANPVKDPINFAPTLEDSPFGTLFDFKDAPRPLIAVHMRRGDSCTGGRPVCLSDAQSVHDLLVEKGLSNGTLLVASDSSALLDELDDLVESNSYDSTGTRFQGQIASIHLNRTFYESFATKSSLRAKAYEDNKETKALVRSSGLALEALLDLALLAEGEIHVGSFFSNFIRGAMNLSGRNARSRYVSFDAQWCPFDICSLGCETHQVWLRKLARLHSPESTWPNYDRTQGLTEELLRLPREDYYDVLSDFQADAAKIVVTTLRMHSGQ</sequence>
<evidence type="ECO:0008006" key="3">
    <source>
        <dbReference type="Google" id="ProtNLM"/>
    </source>
</evidence>
<name>A0A2R5FYR9_9STRA</name>
<organism evidence="1 2">
    <name type="scientific">Hondaea fermentalgiana</name>
    <dbReference type="NCBI Taxonomy" id="2315210"/>
    <lineage>
        <taxon>Eukaryota</taxon>
        <taxon>Sar</taxon>
        <taxon>Stramenopiles</taxon>
        <taxon>Bigyra</taxon>
        <taxon>Labyrinthulomycetes</taxon>
        <taxon>Thraustochytrida</taxon>
        <taxon>Thraustochytriidae</taxon>
        <taxon>Hondaea</taxon>
    </lineage>
</organism>
<dbReference type="Gene3D" id="3.40.50.11350">
    <property type="match status" value="1"/>
</dbReference>
<dbReference type="EMBL" id="BEYU01000001">
    <property type="protein sequence ID" value="GBG23897.1"/>
    <property type="molecule type" value="Genomic_DNA"/>
</dbReference>
<dbReference type="AlphaFoldDB" id="A0A2R5FYR9"/>
<comment type="caution">
    <text evidence="1">The sequence shown here is derived from an EMBL/GenBank/DDBJ whole genome shotgun (WGS) entry which is preliminary data.</text>
</comment>